<dbReference type="Proteomes" id="UP000530654">
    <property type="component" value="Unassembled WGS sequence"/>
</dbReference>
<sequence length="128" mass="13411">MAKFYSTALLLVATLGHADYRACSPPIVVGAGATTHESSCPIAEAELLYEVNCSTCHGTHGEGVKAAIPPLAGDRALNLDVETMTRKLKEGSAGRELGIGMPSFQGKLSDQLITCLVEYLGSGMKESL</sequence>
<keyword evidence="3 4" id="KW-0408">Iron</keyword>
<dbReference type="PROSITE" id="PS51007">
    <property type="entry name" value="CYTC"/>
    <property type="match status" value="1"/>
</dbReference>
<dbReference type="GO" id="GO:0020037">
    <property type="term" value="F:heme binding"/>
    <property type="evidence" value="ECO:0007669"/>
    <property type="project" value="InterPro"/>
</dbReference>
<dbReference type="PANTHER" id="PTHR35008">
    <property type="entry name" value="BLL4482 PROTEIN-RELATED"/>
    <property type="match status" value="1"/>
</dbReference>
<dbReference type="GO" id="GO:0046872">
    <property type="term" value="F:metal ion binding"/>
    <property type="evidence" value="ECO:0007669"/>
    <property type="project" value="UniProtKB-KW"/>
</dbReference>
<dbReference type="InterPro" id="IPR051459">
    <property type="entry name" value="Cytochrome_c-type_DH"/>
</dbReference>
<reference evidence="6 7" key="1">
    <citation type="submission" date="2020-04" db="EMBL/GenBank/DDBJ databases">
        <title>Rhizobium bacterial biofertilizers improve the content of phenolic compounds of Lactuca sativa L. under non-saline and saline-stress conditions.</title>
        <authorList>
            <person name="Ayuso-Calles M."/>
            <person name="Garcia-Estevez I."/>
            <person name="Jimenez-Gomez A."/>
            <person name="Flores-Felix J.D."/>
            <person name="Escribano-Bailon M."/>
            <person name="Rivas R."/>
        </authorList>
    </citation>
    <scope>NUCLEOTIDE SEQUENCE [LARGE SCALE GENOMIC DNA]</scope>
    <source>
        <strain evidence="6 7">GPTR02</strain>
    </source>
</reference>
<evidence type="ECO:0000259" key="5">
    <source>
        <dbReference type="PROSITE" id="PS51007"/>
    </source>
</evidence>
<organism evidence="6 7">
    <name type="scientific">Rhizobium laguerreae</name>
    <dbReference type="NCBI Taxonomy" id="1076926"/>
    <lineage>
        <taxon>Bacteria</taxon>
        <taxon>Pseudomonadati</taxon>
        <taxon>Pseudomonadota</taxon>
        <taxon>Alphaproteobacteria</taxon>
        <taxon>Hyphomicrobiales</taxon>
        <taxon>Rhizobiaceae</taxon>
        <taxon>Rhizobium/Agrobacterium group</taxon>
        <taxon>Rhizobium</taxon>
    </lineage>
</organism>
<dbReference type="GO" id="GO:0009055">
    <property type="term" value="F:electron transfer activity"/>
    <property type="evidence" value="ECO:0007669"/>
    <property type="project" value="InterPro"/>
</dbReference>
<name>A0A7Y2RBF7_9HYPH</name>
<dbReference type="InterPro" id="IPR036909">
    <property type="entry name" value="Cyt_c-like_dom_sf"/>
</dbReference>
<protein>
    <submittedName>
        <fullName evidence="6">Cytochrome c</fullName>
    </submittedName>
</protein>
<evidence type="ECO:0000256" key="4">
    <source>
        <dbReference type="PROSITE-ProRule" id="PRU00433"/>
    </source>
</evidence>
<evidence type="ECO:0000313" key="6">
    <source>
        <dbReference type="EMBL" id="NNH67762.1"/>
    </source>
</evidence>
<dbReference type="AlphaFoldDB" id="A0A7Y2RBF7"/>
<proteinExistence type="predicted"/>
<comment type="caution">
    <text evidence="6">The sequence shown here is derived from an EMBL/GenBank/DDBJ whole genome shotgun (WGS) entry which is preliminary data.</text>
</comment>
<dbReference type="Gene3D" id="1.10.760.10">
    <property type="entry name" value="Cytochrome c-like domain"/>
    <property type="match status" value="1"/>
</dbReference>
<evidence type="ECO:0000256" key="3">
    <source>
        <dbReference type="ARBA" id="ARBA00023004"/>
    </source>
</evidence>
<keyword evidence="1 4" id="KW-0349">Heme</keyword>
<dbReference type="EMBL" id="JABEQY010000046">
    <property type="protein sequence ID" value="NNH67762.1"/>
    <property type="molecule type" value="Genomic_DNA"/>
</dbReference>
<dbReference type="InterPro" id="IPR009056">
    <property type="entry name" value="Cyt_c-like_dom"/>
</dbReference>
<gene>
    <name evidence="6" type="ORF">HLI17_31675</name>
</gene>
<accession>A0A7Y2RBF7</accession>
<dbReference type="RefSeq" id="WP_170282826.1">
    <property type="nucleotide sequence ID" value="NZ_JABEQY010000046.1"/>
</dbReference>
<keyword evidence="2 4" id="KW-0479">Metal-binding</keyword>
<feature type="domain" description="Cytochrome c" evidence="5">
    <location>
        <begin position="40"/>
        <end position="124"/>
    </location>
</feature>
<evidence type="ECO:0000313" key="7">
    <source>
        <dbReference type="Proteomes" id="UP000530654"/>
    </source>
</evidence>
<dbReference type="SUPFAM" id="SSF46626">
    <property type="entry name" value="Cytochrome c"/>
    <property type="match status" value="1"/>
</dbReference>
<dbReference type="Pfam" id="PF13442">
    <property type="entry name" value="Cytochrome_CBB3"/>
    <property type="match status" value="1"/>
</dbReference>
<evidence type="ECO:0000256" key="1">
    <source>
        <dbReference type="ARBA" id="ARBA00022617"/>
    </source>
</evidence>
<evidence type="ECO:0000256" key="2">
    <source>
        <dbReference type="ARBA" id="ARBA00022723"/>
    </source>
</evidence>
<dbReference type="PANTHER" id="PTHR35008:SF4">
    <property type="entry name" value="BLL4482 PROTEIN"/>
    <property type="match status" value="1"/>
</dbReference>